<dbReference type="Proteomes" id="UP000011058">
    <property type="component" value="Chromosome"/>
</dbReference>
<evidence type="ECO:0008006" key="4">
    <source>
        <dbReference type="Google" id="ProtNLM"/>
    </source>
</evidence>
<sequence length="125" mass="14954">MHNDCVGLASTSSYIVHCTSSIPYSMNLPRRHRFYWFTGLGFVAWMLFFDANDLRSQLRNWWKLRELEGEKTFYQEQIEAVKAERHEVLGSQRLRIKYAREKYLMKKRTEDVYVLVDEAGKPIEK</sequence>
<dbReference type="HOGENOM" id="CLU_148655_4_0_10"/>
<evidence type="ECO:0000313" key="3">
    <source>
        <dbReference type="Proteomes" id="UP000011058"/>
    </source>
</evidence>
<gene>
    <name evidence="2" type="ORF">FAES_1211</name>
</gene>
<dbReference type="PATRIC" id="fig|1166018.3.peg.2933"/>
<dbReference type="STRING" id="1166018.FAES_1211"/>
<keyword evidence="1" id="KW-0472">Membrane</keyword>
<evidence type="ECO:0000313" key="2">
    <source>
        <dbReference type="EMBL" id="CCG99221.1"/>
    </source>
</evidence>
<organism evidence="2 3">
    <name type="scientific">Fibrella aestuarina BUZ 2</name>
    <dbReference type="NCBI Taxonomy" id="1166018"/>
    <lineage>
        <taxon>Bacteria</taxon>
        <taxon>Pseudomonadati</taxon>
        <taxon>Bacteroidota</taxon>
        <taxon>Cytophagia</taxon>
        <taxon>Cytophagales</taxon>
        <taxon>Spirosomataceae</taxon>
        <taxon>Fibrella</taxon>
    </lineage>
</organism>
<proteinExistence type="predicted"/>
<dbReference type="KEGG" id="fae:FAES_1211"/>
<dbReference type="eggNOG" id="COG2919">
    <property type="taxonomic scope" value="Bacteria"/>
</dbReference>
<dbReference type="AlphaFoldDB" id="I0K518"/>
<reference evidence="2 3" key="1">
    <citation type="journal article" date="2012" name="J. Bacteriol.">
        <title>Genome Sequence of Fibrella aestuarina BUZ 2T, a Filamentous Marine Bacterium.</title>
        <authorList>
            <person name="Filippini M."/>
            <person name="Qi W."/>
            <person name="Blom J."/>
            <person name="Goesmann A."/>
            <person name="Smits T.H."/>
            <person name="Bagheri H.C."/>
        </authorList>
    </citation>
    <scope>NUCLEOTIDE SEQUENCE [LARGE SCALE GENOMIC DNA]</scope>
    <source>
        <strain evidence="3">BUZ 2T</strain>
    </source>
</reference>
<name>I0K518_9BACT</name>
<keyword evidence="1" id="KW-0812">Transmembrane</keyword>
<keyword evidence="3" id="KW-1185">Reference proteome</keyword>
<accession>I0K518</accession>
<protein>
    <recommendedName>
        <fullName evidence="4">Septum formation initiator</fullName>
    </recommendedName>
</protein>
<dbReference type="EMBL" id="HE796683">
    <property type="protein sequence ID" value="CCG99221.1"/>
    <property type="molecule type" value="Genomic_DNA"/>
</dbReference>
<keyword evidence="1" id="KW-1133">Transmembrane helix</keyword>
<evidence type="ECO:0000256" key="1">
    <source>
        <dbReference type="SAM" id="Phobius"/>
    </source>
</evidence>
<feature type="transmembrane region" description="Helical" evidence="1">
    <location>
        <begin position="34"/>
        <end position="51"/>
    </location>
</feature>